<dbReference type="Proteomes" id="UP000241818">
    <property type="component" value="Unassembled WGS sequence"/>
</dbReference>
<accession>A0A2T3AXS8</accession>
<dbReference type="RefSeq" id="XP_024719478.1">
    <property type="nucleotide sequence ID" value="XM_024865697.1"/>
</dbReference>
<dbReference type="GeneID" id="36573778"/>
<protein>
    <submittedName>
        <fullName evidence="2">Uncharacterized protein</fullName>
    </submittedName>
</protein>
<feature type="region of interest" description="Disordered" evidence="1">
    <location>
        <begin position="1"/>
        <end position="287"/>
    </location>
</feature>
<keyword evidence="3" id="KW-1185">Reference proteome</keyword>
<evidence type="ECO:0000313" key="2">
    <source>
        <dbReference type="EMBL" id="PSS14879.1"/>
    </source>
</evidence>
<sequence length="412" mass="46979">MAYNYRPPSNERYDPRPEQSEARRSTAYPARNSQPAGGSDFDAQGNEYRYESFANEEEMRRAYPRPVPAESGQPAAGADAEDLGNGYNRYESFSTSTDEEERQRAYPREESSSSFHPPRRSEPSRESPEPGTGRGNPSFPSSFREDEEPRMRGAMPSFTAREEPSRSRGGASFSPSPNPFFFHSRPRPPPRTRREEPPFSSRGPPEPHGAMPSFAAREEPSRGRGGASFSSPPDPFFFRSRSRPPPRTRRGSAPFPSRRPPEPHGAMPSFTQRRPEPEPSRPSFIPRDLSPELAARLIMLIESGYSARAAWSIIEREIERGVWPRRPFTEPRPTFASGEGRMPRMPRSSTLSARRQDLFEHLLRIGLSRMEALSIVDEEMGERRPTGWEERDGYRYRYTPGRERDEEDMFGL</sequence>
<name>A0A2T3AXS8_AMORE</name>
<feature type="compositionally biased region" description="Basic and acidic residues" evidence="1">
    <location>
        <begin position="101"/>
        <end position="111"/>
    </location>
</feature>
<dbReference type="EMBL" id="KZ679013">
    <property type="protein sequence ID" value="PSS14879.1"/>
    <property type="molecule type" value="Genomic_DNA"/>
</dbReference>
<organism evidence="2 3">
    <name type="scientific">Amorphotheca resinae ATCC 22711</name>
    <dbReference type="NCBI Taxonomy" id="857342"/>
    <lineage>
        <taxon>Eukaryota</taxon>
        <taxon>Fungi</taxon>
        <taxon>Dikarya</taxon>
        <taxon>Ascomycota</taxon>
        <taxon>Pezizomycotina</taxon>
        <taxon>Leotiomycetes</taxon>
        <taxon>Helotiales</taxon>
        <taxon>Amorphothecaceae</taxon>
        <taxon>Amorphotheca</taxon>
    </lineage>
</organism>
<proteinExistence type="predicted"/>
<reference evidence="2 3" key="1">
    <citation type="journal article" date="2018" name="New Phytol.">
        <title>Comparative genomics and transcriptomics depict ericoid mycorrhizal fungi as versatile saprotrophs and plant mutualists.</title>
        <authorList>
            <person name="Martino E."/>
            <person name="Morin E."/>
            <person name="Grelet G.A."/>
            <person name="Kuo A."/>
            <person name="Kohler A."/>
            <person name="Daghino S."/>
            <person name="Barry K.W."/>
            <person name="Cichocki N."/>
            <person name="Clum A."/>
            <person name="Dockter R.B."/>
            <person name="Hainaut M."/>
            <person name="Kuo R.C."/>
            <person name="LaButti K."/>
            <person name="Lindahl B.D."/>
            <person name="Lindquist E.A."/>
            <person name="Lipzen A."/>
            <person name="Khouja H.R."/>
            <person name="Magnuson J."/>
            <person name="Murat C."/>
            <person name="Ohm R.A."/>
            <person name="Singer S.W."/>
            <person name="Spatafora J.W."/>
            <person name="Wang M."/>
            <person name="Veneault-Fourrey C."/>
            <person name="Henrissat B."/>
            <person name="Grigoriev I.V."/>
            <person name="Martin F.M."/>
            <person name="Perotto S."/>
        </authorList>
    </citation>
    <scope>NUCLEOTIDE SEQUENCE [LARGE SCALE GENOMIC DNA]</scope>
    <source>
        <strain evidence="2 3">ATCC 22711</strain>
    </source>
</reference>
<feature type="compositionally biased region" description="Basic residues" evidence="1">
    <location>
        <begin position="240"/>
        <end position="250"/>
    </location>
</feature>
<feature type="compositionally biased region" description="Basic and acidic residues" evidence="1">
    <location>
        <begin position="119"/>
        <end position="128"/>
    </location>
</feature>
<evidence type="ECO:0000313" key="3">
    <source>
        <dbReference type="Proteomes" id="UP000241818"/>
    </source>
</evidence>
<feature type="region of interest" description="Disordered" evidence="1">
    <location>
        <begin position="329"/>
        <end position="351"/>
    </location>
</feature>
<feature type="compositionally biased region" description="Basic and acidic residues" evidence="1">
    <location>
        <begin position="9"/>
        <end position="24"/>
    </location>
</feature>
<dbReference type="AlphaFoldDB" id="A0A2T3AXS8"/>
<gene>
    <name evidence="2" type="ORF">M430DRAFT_277056</name>
</gene>
<evidence type="ECO:0000256" key="1">
    <source>
        <dbReference type="SAM" id="MobiDB-lite"/>
    </source>
</evidence>
<dbReference type="InParanoid" id="A0A2T3AXS8"/>
<feature type="compositionally biased region" description="Low complexity" evidence="1">
    <location>
        <begin position="228"/>
        <end position="239"/>
    </location>
</feature>
<feature type="compositionally biased region" description="Low complexity" evidence="1">
    <location>
        <begin position="172"/>
        <end position="183"/>
    </location>
</feature>